<proteinExistence type="predicted"/>
<dbReference type="AlphaFoldDB" id="A0A2P2P0E0"/>
<sequence length="69" mass="7468">MASIGVPPAFLQLNQVVVGGGRLSVHHQRRRLRPFPIGSSSRGAASILNPTDSVAFPFTLPRAFRLQES</sequence>
<accession>A0A2P2P0E0</accession>
<name>A0A2P2P0E0_RHIMU</name>
<organism evidence="1">
    <name type="scientific">Rhizophora mucronata</name>
    <name type="common">Asiatic mangrove</name>
    <dbReference type="NCBI Taxonomy" id="61149"/>
    <lineage>
        <taxon>Eukaryota</taxon>
        <taxon>Viridiplantae</taxon>
        <taxon>Streptophyta</taxon>
        <taxon>Embryophyta</taxon>
        <taxon>Tracheophyta</taxon>
        <taxon>Spermatophyta</taxon>
        <taxon>Magnoliopsida</taxon>
        <taxon>eudicotyledons</taxon>
        <taxon>Gunneridae</taxon>
        <taxon>Pentapetalae</taxon>
        <taxon>rosids</taxon>
        <taxon>fabids</taxon>
        <taxon>Malpighiales</taxon>
        <taxon>Rhizophoraceae</taxon>
        <taxon>Rhizophora</taxon>
    </lineage>
</organism>
<reference evidence="1" key="1">
    <citation type="submission" date="2018-02" db="EMBL/GenBank/DDBJ databases">
        <title>Rhizophora mucronata_Transcriptome.</title>
        <authorList>
            <person name="Meera S.P."/>
            <person name="Sreeshan A."/>
            <person name="Augustine A."/>
        </authorList>
    </citation>
    <scope>NUCLEOTIDE SEQUENCE</scope>
    <source>
        <tissue evidence="1">Leaf</tissue>
    </source>
</reference>
<evidence type="ECO:0000313" key="1">
    <source>
        <dbReference type="EMBL" id="MBX48215.1"/>
    </source>
</evidence>
<dbReference type="EMBL" id="GGEC01067731">
    <property type="protein sequence ID" value="MBX48215.1"/>
    <property type="molecule type" value="Transcribed_RNA"/>
</dbReference>
<protein>
    <submittedName>
        <fullName evidence="1">Uncharacterized protein</fullName>
    </submittedName>
</protein>